<dbReference type="GO" id="GO:0046872">
    <property type="term" value="F:metal ion binding"/>
    <property type="evidence" value="ECO:0007669"/>
    <property type="project" value="UniProtKB-KW"/>
</dbReference>
<feature type="binding site" evidence="4">
    <location>
        <begin position="4"/>
        <end position="8"/>
    </location>
    <ligand>
        <name>ATP</name>
        <dbReference type="ChEBI" id="CHEBI:30616"/>
    </ligand>
</feature>
<name>A0A1K1KNG5_9LACO</name>
<evidence type="ECO:0000256" key="2">
    <source>
        <dbReference type="ARBA" id="ARBA00022741"/>
    </source>
</evidence>
<dbReference type="PANTHER" id="PTHR23407">
    <property type="entry name" value="ATPASE INHIBITOR/5-FORMYLTETRAHYDROFOLATE CYCLO-LIGASE"/>
    <property type="match status" value="1"/>
</dbReference>
<dbReference type="InterPro" id="IPR024185">
    <property type="entry name" value="FTHF_cligase-like_sf"/>
</dbReference>
<evidence type="ECO:0000256" key="4">
    <source>
        <dbReference type="PIRSR" id="PIRSR006806-1"/>
    </source>
</evidence>
<feature type="binding site" evidence="4">
    <location>
        <begin position="133"/>
        <end position="141"/>
    </location>
    <ligand>
        <name>ATP</name>
        <dbReference type="ChEBI" id="CHEBI:30616"/>
    </ligand>
</feature>
<dbReference type="OrthoDB" id="9801938at2"/>
<reference evidence="7" key="1">
    <citation type="submission" date="2016-11" db="EMBL/GenBank/DDBJ databases">
        <authorList>
            <person name="Papadimitriou K."/>
        </authorList>
    </citation>
    <scope>NUCLEOTIDE SEQUENCE [LARGE SCALE GENOMIC DNA]</scope>
    <source>
        <strain evidence="7">ACA-DC 1533</strain>
    </source>
</reference>
<evidence type="ECO:0000313" key="7">
    <source>
        <dbReference type="Proteomes" id="UP000190935"/>
    </source>
</evidence>
<dbReference type="EC" id="6.3.3.2" evidence="5"/>
<dbReference type="AlphaFoldDB" id="A0A1K1KNG5"/>
<organism evidence="6 7">
    <name type="scientific">Ligilactobacillus acidipiscis</name>
    <dbReference type="NCBI Taxonomy" id="89059"/>
    <lineage>
        <taxon>Bacteria</taxon>
        <taxon>Bacillati</taxon>
        <taxon>Bacillota</taxon>
        <taxon>Bacilli</taxon>
        <taxon>Lactobacillales</taxon>
        <taxon>Lactobacillaceae</taxon>
        <taxon>Ligilactobacillus</taxon>
    </lineage>
</organism>
<evidence type="ECO:0000256" key="1">
    <source>
        <dbReference type="ARBA" id="ARBA00010638"/>
    </source>
</evidence>
<dbReference type="Gene3D" id="3.40.50.10420">
    <property type="entry name" value="NagB/RpiA/CoA transferase-like"/>
    <property type="match status" value="1"/>
</dbReference>
<keyword evidence="5" id="KW-0479">Metal-binding</keyword>
<dbReference type="InterPro" id="IPR002698">
    <property type="entry name" value="FTHF_cligase"/>
</dbReference>
<dbReference type="GeneID" id="95349111"/>
<keyword evidence="2 4" id="KW-0547">Nucleotide-binding</keyword>
<dbReference type="EMBL" id="LT630287">
    <property type="protein sequence ID" value="SFV40430.1"/>
    <property type="molecule type" value="Genomic_DNA"/>
</dbReference>
<evidence type="ECO:0000313" key="6">
    <source>
        <dbReference type="EMBL" id="SFV40430.1"/>
    </source>
</evidence>
<comment type="cofactor">
    <cofactor evidence="5">
        <name>Mg(2+)</name>
        <dbReference type="ChEBI" id="CHEBI:18420"/>
    </cofactor>
</comment>
<evidence type="ECO:0000256" key="3">
    <source>
        <dbReference type="ARBA" id="ARBA00022840"/>
    </source>
</evidence>
<dbReference type="RefSeq" id="WP_056988065.1">
    <property type="nucleotide sequence ID" value="NZ_JAQDEX010000004.1"/>
</dbReference>
<dbReference type="Pfam" id="PF01812">
    <property type="entry name" value="5-FTHF_cyc-lig"/>
    <property type="match status" value="1"/>
</dbReference>
<accession>A0A1K1KNG5</accession>
<protein>
    <recommendedName>
        <fullName evidence="5">5-formyltetrahydrofolate cyclo-ligase</fullName>
        <ecNumber evidence="5">6.3.3.2</ecNumber>
    </recommendedName>
</protein>
<dbReference type="KEGG" id="laca:LAC1533_1010"/>
<proteinExistence type="inferred from homology"/>
<dbReference type="Proteomes" id="UP000190935">
    <property type="component" value="Chromosome I"/>
</dbReference>
<comment type="catalytic activity">
    <reaction evidence="5">
        <text>(6S)-5-formyl-5,6,7,8-tetrahydrofolate + ATP = (6R)-5,10-methenyltetrahydrofolate + ADP + phosphate</text>
        <dbReference type="Rhea" id="RHEA:10488"/>
        <dbReference type="ChEBI" id="CHEBI:30616"/>
        <dbReference type="ChEBI" id="CHEBI:43474"/>
        <dbReference type="ChEBI" id="CHEBI:57455"/>
        <dbReference type="ChEBI" id="CHEBI:57457"/>
        <dbReference type="ChEBI" id="CHEBI:456216"/>
        <dbReference type="EC" id="6.3.3.2"/>
    </reaction>
</comment>
<keyword evidence="5" id="KW-0460">Magnesium</keyword>
<dbReference type="GO" id="GO:0009396">
    <property type="term" value="P:folic acid-containing compound biosynthetic process"/>
    <property type="evidence" value="ECO:0007669"/>
    <property type="project" value="TreeGrafter"/>
</dbReference>
<keyword evidence="3 4" id="KW-0067">ATP-binding</keyword>
<keyword evidence="6" id="KW-0436">Ligase</keyword>
<dbReference type="GO" id="GO:0005524">
    <property type="term" value="F:ATP binding"/>
    <property type="evidence" value="ECO:0007669"/>
    <property type="project" value="UniProtKB-KW"/>
</dbReference>
<evidence type="ECO:0000256" key="5">
    <source>
        <dbReference type="RuleBase" id="RU361279"/>
    </source>
</evidence>
<dbReference type="InterPro" id="IPR037171">
    <property type="entry name" value="NagB/RpiA_transferase-like"/>
</dbReference>
<sequence length="193" mass="21380">MFSKEYMRKQQLNKLTSQAGRWEKTASELQIYQKLLSSAVWQDANVIAITLSEPLEFDTKPLIVAALHSKKTIVVPRTLSGHRLQFCRLDAATQIVRSNFGVLEPVESSVVVEPARIDLAVVPGLAFTSKGERLGFGGGFYDRFLAEYHGAVISCAEPARFYLGTKWQVDANDQAIANIVTTSGWFSLKQGRG</sequence>
<dbReference type="GO" id="GO:0035999">
    <property type="term" value="P:tetrahydrofolate interconversion"/>
    <property type="evidence" value="ECO:0007669"/>
    <property type="project" value="TreeGrafter"/>
</dbReference>
<dbReference type="PIRSF" id="PIRSF006806">
    <property type="entry name" value="FTHF_cligase"/>
    <property type="match status" value="1"/>
</dbReference>
<gene>
    <name evidence="6" type="ORF">LAC1533_1010</name>
</gene>
<dbReference type="PANTHER" id="PTHR23407:SF1">
    <property type="entry name" value="5-FORMYLTETRAHYDROFOLATE CYCLO-LIGASE"/>
    <property type="match status" value="1"/>
</dbReference>
<feature type="binding site" evidence="4">
    <location>
        <position position="56"/>
    </location>
    <ligand>
        <name>substrate</name>
    </ligand>
</feature>
<comment type="similarity">
    <text evidence="1 5">Belongs to the 5-formyltetrahydrofolate cyclo-ligase family.</text>
</comment>
<dbReference type="NCBIfam" id="TIGR02727">
    <property type="entry name" value="MTHFS_bact"/>
    <property type="match status" value="1"/>
</dbReference>
<feature type="binding site" evidence="4">
    <location>
        <position position="51"/>
    </location>
    <ligand>
        <name>substrate</name>
    </ligand>
</feature>
<dbReference type="GO" id="GO:0030272">
    <property type="term" value="F:5-formyltetrahydrofolate cyclo-ligase activity"/>
    <property type="evidence" value="ECO:0007669"/>
    <property type="project" value="UniProtKB-EC"/>
</dbReference>
<dbReference type="SUPFAM" id="SSF100950">
    <property type="entry name" value="NagB/RpiA/CoA transferase-like"/>
    <property type="match status" value="1"/>
</dbReference>